<evidence type="ECO:0000313" key="4">
    <source>
        <dbReference type="EMBL" id="CUP93374.1"/>
    </source>
</evidence>
<dbReference type="Pfam" id="PF00239">
    <property type="entry name" value="Resolvase"/>
    <property type="match status" value="1"/>
</dbReference>
<evidence type="ECO:0000256" key="1">
    <source>
        <dbReference type="SAM" id="Coils"/>
    </source>
</evidence>
<dbReference type="SMART" id="SM00857">
    <property type="entry name" value="Resolvase"/>
    <property type="match status" value="1"/>
</dbReference>
<evidence type="ECO:0000313" key="5">
    <source>
        <dbReference type="Proteomes" id="UP000095512"/>
    </source>
</evidence>
<dbReference type="Pfam" id="PF13408">
    <property type="entry name" value="Zn_ribbon_recom"/>
    <property type="match status" value="1"/>
</dbReference>
<dbReference type="PROSITE" id="PS51736">
    <property type="entry name" value="RECOMBINASES_3"/>
    <property type="match status" value="1"/>
</dbReference>
<feature type="domain" description="Resolvase/invertase-type recombinase catalytic" evidence="2">
    <location>
        <begin position="22"/>
        <end position="174"/>
    </location>
</feature>
<feature type="domain" description="Recombinase" evidence="3">
    <location>
        <begin position="182"/>
        <end position="321"/>
    </location>
</feature>
<sequence>MARKSRKETVVLPAPEIDATCRAGIYVRLSVEDKHTHTASIETQQLIIARYLEQNPEIIVVQTYIDNGATGTNFHRPGFQQMLSDIEAGLINCVIVKDLSRLGRNVIDTGYYIERYFPMQKARFIAVNDRYDSSSPDNAHDGIIIPLRNMINEAYAMDIARKIKAQQRQAMKDGKYVGGRTPYGYLKAPDNCHQLIVDPVAAEVVKTMFQWAAEGAGLNTIAVRLNEAGYLSPSHYKRTLGEITHENLVGNGHWQTRTVAKILRAEVYTGDLVQGVSKIIDHKQVRASADEWTTVRDTHEAIISRELFAAVQKALDQAAQQAKDREIHSWSPNLLRGKIFCAHCGHSLHRQKCVRRKSQEVYVYHCISNNRIKKGVCPGAFIFEKELLDALADMIQEQLDTTLGQYSLGLENLSKEAEEQKNIQAKIASRKQEIQQLRTYQRGLYEGLIQNHLSKDEYFTFKEKYEAKIEAISEEIEQLKAGLAIITKQLEQYKMLSQDAQHIKEDCQLTAALIDCLIDRVEVSREKRITVRFRFQSEFEHCEEVLSQCRNM</sequence>
<organism evidence="4 5">
    <name type="scientific">Enterocloster clostridioformis</name>
    <dbReference type="NCBI Taxonomy" id="1531"/>
    <lineage>
        <taxon>Bacteria</taxon>
        <taxon>Bacillati</taxon>
        <taxon>Bacillota</taxon>
        <taxon>Clostridia</taxon>
        <taxon>Lachnospirales</taxon>
        <taxon>Lachnospiraceae</taxon>
        <taxon>Enterocloster</taxon>
    </lineage>
</organism>
<accession>A0A174S647</accession>
<dbReference type="PANTHER" id="PTHR30461">
    <property type="entry name" value="DNA-INVERTASE FROM LAMBDOID PROPHAGE"/>
    <property type="match status" value="1"/>
</dbReference>
<protein>
    <submittedName>
        <fullName evidence="4">Recombinase</fullName>
    </submittedName>
</protein>
<dbReference type="GO" id="GO:0003677">
    <property type="term" value="F:DNA binding"/>
    <property type="evidence" value="ECO:0007669"/>
    <property type="project" value="InterPro"/>
</dbReference>
<dbReference type="Proteomes" id="UP000095512">
    <property type="component" value="Unassembled WGS sequence"/>
</dbReference>
<dbReference type="Gene3D" id="3.40.50.1390">
    <property type="entry name" value="Resolvase, N-terminal catalytic domain"/>
    <property type="match status" value="1"/>
</dbReference>
<gene>
    <name evidence="4" type="ORF">ERS852480_04440</name>
</gene>
<dbReference type="InterPro" id="IPR036162">
    <property type="entry name" value="Resolvase-like_N_sf"/>
</dbReference>
<feature type="coiled-coil region" evidence="1">
    <location>
        <begin position="462"/>
        <end position="489"/>
    </location>
</feature>
<name>A0A174S647_9FIRM</name>
<dbReference type="PROSITE" id="PS51737">
    <property type="entry name" value="RECOMBINASE_DNA_BIND"/>
    <property type="match status" value="1"/>
</dbReference>
<dbReference type="PANTHER" id="PTHR30461:SF23">
    <property type="entry name" value="DNA RECOMBINASE-RELATED"/>
    <property type="match status" value="1"/>
</dbReference>
<evidence type="ECO:0000259" key="2">
    <source>
        <dbReference type="PROSITE" id="PS51736"/>
    </source>
</evidence>
<dbReference type="SUPFAM" id="SSF53041">
    <property type="entry name" value="Resolvase-like"/>
    <property type="match status" value="1"/>
</dbReference>
<dbReference type="RefSeq" id="WP_057572776.1">
    <property type="nucleotide sequence ID" value="NZ_CZAB01000063.1"/>
</dbReference>
<dbReference type="Gene3D" id="3.90.1750.20">
    <property type="entry name" value="Putative Large Serine Recombinase, Chain B, Domain 2"/>
    <property type="match status" value="1"/>
</dbReference>
<proteinExistence type="predicted"/>
<dbReference type="InterPro" id="IPR006119">
    <property type="entry name" value="Resolv_N"/>
</dbReference>
<dbReference type="InterPro" id="IPR050639">
    <property type="entry name" value="SSR_resolvase"/>
</dbReference>
<reference evidence="4 5" key="1">
    <citation type="submission" date="2015-09" db="EMBL/GenBank/DDBJ databases">
        <authorList>
            <consortium name="Pathogen Informatics"/>
        </authorList>
    </citation>
    <scope>NUCLEOTIDE SEQUENCE [LARGE SCALE GENOMIC DNA]</scope>
    <source>
        <strain evidence="4 5">2789STDY5834865</strain>
    </source>
</reference>
<dbReference type="AlphaFoldDB" id="A0A174S647"/>
<dbReference type="InterPro" id="IPR011109">
    <property type="entry name" value="DNA_bind_recombinase_dom"/>
</dbReference>
<dbReference type="EMBL" id="CZAB01000063">
    <property type="protein sequence ID" value="CUP93374.1"/>
    <property type="molecule type" value="Genomic_DNA"/>
</dbReference>
<dbReference type="GO" id="GO:0000150">
    <property type="term" value="F:DNA strand exchange activity"/>
    <property type="evidence" value="ECO:0007669"/>
    <property type="project" value="InterPro"/>
</dbReference>
<dbReference type="InterPro" id="IPR025827">
    <property type="entry name" value="Zn_ribbon_recom_dom"/>
</dbReference>
<dbReference type="InterPro" id="IPR038109">
    <property type="entry name" value="DNA_bind_recomb_sf"/>
</dbReference>
<dbReference type="Pfam" id="PF07508">
    <property type="entry name" value="Recombinase"/>
    <property type="match status" value="1"/>
</dbReference>
<evidence type="ECO:0000259" key="3">
    <source>
        <dbReference type="PROSITE" id="PS51737"/>
    </source>
</evidence>
<keyword evidence="1" id="KW-0175">Coiled coil</keyword>